<dbReference type="Pfam" id="PF14552">
    <property type="entry name" value="Tautomerase_2"/>
    <property type="match status" value="1"/>
</dbReference>
<reference evidence="1 2" key="1">
    <citation type="submission" date="2018-02" db="EMBL/GenBank/DDBJ databases">
        <authorList>
            <person name="Machado R.A."/>
        </authorList>
    </citation>
    <scope>NUCLEOTIDE SEQUENCE [LARGE SCALE GENOMIC DNA]</scope>
    <source>
        <strain evidence="1 2">DSM 23271</strain>
    </source>
</reference>
<gene>
    <name evidence="1" type="ORF">C5470_03205</name>
</gene>
<dbReference type="SUPFAM" id="SSF55331">
    <property type="entry name" value="Tautomerase/MIF"/>
    <property type="match status" value="1"/>
</dbReference>
<sequence length="60" mass="6899">MEIILFKGRILETKKKLYKQITAKISCLLDIAPKSIFILLRENDDIENWGFGGKITTVQC</sequence>
<accession>A0A7X5QJB5</accession>
<dbReference type="AlphaFoldDB" id="A0A7X5QJB5"/>
<dbReference type="Gene3D" id="3.30.429.10">
    <property type="entry name" value="Macrophage Migration Inhibitory Factor"/>
    <property type="match status" value="1"/>
</dbReference>
<protein>
    <submittedName>
        <fullName evidence="1">Tautomerase family protein</fullName>
    </submittedName>
</protein>
<dbReference type="InterPro" id="IPR014347">
    <property type="entry name" value="Tautomerase/MIF_sf"/>
</dbReference>
<proteinExistence type="predicted"/>
<name>A0A7X5QJB5_9GAMM</name>
<dbReference type="EMBL" id="PUJV01000003">
    <property type="protein sequence ID" value="NHB95482.1"/>
    <property type="molecule type" value="Genomic_DNA"/>
</dbReference>
<organism evidence="1 2">
    <name type="scientific">Photorhabdus stackebrandtii</name>
    <dbReference type="NCBI Taxonomy" id="1123042"/>
    <lineage>
        <taxon>Bacteria</taxon>
        <taxon>Pseudomonadati</taxon>
        <taxon>Pseudomonadota</taxon>
        <taxon>Gammaproteobacteria</taxon>
        <taxon>Enterobacterales</taxon>
        <taxon>Morganellaceae</taxon>
        <taxon>Photorhabdus</taxon>
    </lineage>
</organism>
<keyword evidence="2" id="KW-1185">Reference proteome</keyword>
<comment type="caution">
    <text evidence="1">The sequence shown here is derived from an EMBL/GenBank/DDBJ whole genome shotgun (WGS) entry which is preliminary data.</text>
</comment>
<dbReference type="InterPro" id="IPR037479">
    <property type="entry name" value="Tauto_MSAD"/>
</dbReference>
<evidence type="ECO:0000313" key="2">
    <source>
        <dbReference type="Proteomes" id="UP000547931"/>
    </source>
</evidence>
<dbReference type="Proteomes" id="UP000547931">
    <property type="component" value="Unassembled WGS sequence"/>
</dbReference>
<evidence type="ECO:0000313" key="1">
    <source>
        <dbReference type="EMBL" id="NHB95482.1"/>
    </source>
</evidence>